<evidence type="ECO:0000313" key="1">
    <source>
        <dbReference type="EMBL" id="TNN50193.1"/>
    </source>
</evidence>
<proteinExistence type="predicted"/>
<dbReference type="AlphaFoldDB" id="A0A4Z2GBA3"/>
<gene>
    <name evidence="1" type="ORF">EYF80_039617</name>
</gene>
<dbReference type="Proteomes" id="UP000314294">
    <property type="component" value="Unassembled WGS sequence"/>
</dbReference>
<keyword evidence="2" id="KW-1185">Reference proteome</keyword>
<sequence length="112" mass="12373">MDVILQLLQGDQLHVRQHAALLVEAPHDAGHQTAHDERKKHRCNVPMGASKMATFSMVFALVPEALVNVQQSSRDGKSCSAQADETFATLRRVSRMQGNSCRTPAVLKLYGY</sequence>
<accession>A0A4Z2GBA3</accession>
<evidence type="ECO:0000313" key="2">
    <source>
        <dbReference type="Proteomes" id="UP000314294"/>
    </source>
</evidence>
<dbReference type="EMBL" id="SRLO01000628">
    <property type="protein sequence ID" value="TNN50193.1"/>
    <property type="molecule type" value="Genomic_DNA"/>
</dbReference>
<name>A0A4Z2GBA3_9TELE</name>
<comment type="caution">
    <text evidence="1">The sequence shown here is derived from an EMBL/GenBank/DDBJ whole genome shotgun (WGS) entry which is preliminary data.</text>
</comment>
<organism evidence="1 2">
    <name type="scientific">Liparis tanakae</name>
    <name type="common">Tanaka's snailfish</name>
    <dbReference type="NCBI Taxonomy" id="230148"/>
    <lineage>
        <taxon>Eukaryota</taxon>
        <taxon>Metazoa</taxon>
        <taxon>Chordata</taxon>
        <taxon>Craniata</taxon>
        <taxon>Vertebrata</taxon>
        <taxon>Euteleostomi</taxon>
        <taxon>Actinopterygii</taxon>
        <taxon>Neopterygii</taxon>
        <taxon>Teleostei</taxon>
        <taxon>Neoteleostei</taxon>
        <taxon>Acanthomorphata</taxon>
        <taxon>Eupercaria</taxon>
        <taxon>Perciformes</taxon>
        <taxon>Cottioidei</taxon>
        <taxon>Cottales</taxon>
        <taxon>Liparidae</taxon>
        <taxon>Liparis</taxon>
    </lineage>
</organism>
<protein>
    <submittedName>
        <fullName evidence="1">Uncharacterized protein</fullName>
    </submittedName>
</protein>
<reference evidence="1 2" key="1">
    <citation type="submission" date="2019-03" db="EMBL/GenBank/DDBJ databases">
        <title>First draft genome of Liparis tanakae, snailfish: a comprehensive survey of snailfish specific genes.</title>
        <authorList>
            <person name="Kim W."/>
            <person name="Song I."/>
            <person name="Jeong J.-H."/>
            <person name="Kim D."/>
            <person name="Kim S."/>
            <person name="Ryu S."/>
            <person name="Song J.Y."/>
            <person name="Lee S.K."/>
        </authorList>
    </citation>
    <scope>NUCLEOTIDE SEQUENCE [LARGE SCALE GENOMIC DNA]</scope>
    <source>
        <tissue evidence="1">Muscle</tissue>
    </source>
</reference>